<feature type="signal peptide" evidence="2">
    <location>
        <begin position="1"/>
        <end position="25"/>
    </location>
</feature>
<dbReference type="AlphaFoldDB" id="A0A4Q8LJ33"/>
<evidence type="ECO:0000313" key="4">
    <source>
        <dbReference type="Proteomes" id="UP000291286"/>
    </source>
</evidence>
<organism evidence="3 4">
    <name type="scientific">Pseudoxanthomonas winnipegensis</name>
    <dbReference type="NCBI Taxonomy" id="2480810"/>
    <lineage>
        <taxon>Bacteria</taxon>
        <taxon>Pseudomonadati</taxon>
        <taxon>Pseudomonadota</taxon>
        <taxon>Gammaproteobacteria</taxon>
        <taxon>Lysobacterales</taxon>
        <taxon>Lysobacteraceae</taxon>
        <taxon>Pseudoxanthomonas</taxon>
    </lineage>
</organism>
<keyword evidence="1" id="KW-0812">Transmembrane</keyword>
<feature type="transmembrane region" description="Helical" evidence="1">
    <location>
        <begin position="39"/>
        <end position="60"/>
    </location>
</feature>
<protein>
    <submittedName>
        <fullName evidence="3">Uncharacterized protein</fullName>
    </submittedName>
</protein>
<evidence type="ECO:0000256" key="1">
    <source>
        <dbReference type="SAM" id="Phobius"/>
    </source>
</evidence>
<keyword evidence="2" id="KW-0732">Signal</keyword>
<evidence type="ECO:0000256" key="2">
    <source>
        <dbReference type="SAM" id="SignalP"/>
    </source>
</evidence>
<feature type="chain" id="PRO_5020620259" evidence="2">
    <location>
        <begin position="26"/>
        <end position="80"/>
    </location>
</feature>
<name>A0A4Q8LJ33_9GAMM</name>
<keyword evidence="1" id="KW-1133">Transmembrane helix</keyword>
<keyword evidence="1" id="KW-0472">Membrane</keyword>
<reference evidence="3 4" key="1">
    <citation type="submission" date="2019-02" db="EMBL/GenBank/DDBJ databases">
        <title>WGS of Pseudoxanthomonas species novum from clinical isolates.</title>
        <authorList>
            <person name="Bernier A.-M."/>
            <person name="Bernard K."/>
            <person name="Vachon A."/>
        </authorList>
    </citation>
    <scope>NUCLEOTIDE SEQUENCE [LARGE SCALE GENOMIC DNA]</scope>
    <source>
        <strain evidence="3 4">NML171202</strain>
    </source>
</reference>
<dbReference type="EMBL" id="SHMB01000003">
    <property type="protein sequence ID" value="TAA29995.1"/>
    <property type="molecule type" value="Genomic_DNA"/>
</dbReference>
<sequence length="80" mass="8618">MKREPLILLAVFVAALLIHSLGAPATHFADDAFTMGYRVGSAIGEAVRDMGYAAIGLVLFRALDRRRTERATTEGTLGAR</sequence>
<dbReference type="Proteomes" id="UP000291286">
    <property type="component" value="Unassembled WGS sequence"/>
</dbReference>
<gene>
    <name evidence="3" type="ORF">EA661_10840</name>
</gene>
<evidence type="ECO:0000313" key="3">
    <source>
        <dbReference type="EMBL" id="TAA29995.1"/>
    </source>
</evidence>
<comment type="caution">
    <text evidence="3">The sequence shown here is derived from an EMBL/GenBank/DDBJ whole genome shotgun (WGS) entry which is preliminary data.</text>
</comment>
<proteinExistence type="predicted"/>
<accession>A0A4Q8LJ33</accession>
<dbReference type="RefSeq" id="WP_130518528.1">
    <property type="nucleotide sequence ID" value="NZ_SHMA01000002.1"/>
</dbReference>